<dbReference type="EMBL" id="JBHMQV010000009">
    <property type="protein sequence ID" value="MFC0844457.1"/>
    <property type="molecule type" value="Genomic_DNA"/>
</dbReference>
<organism evidence="2 3">
    <name type="scientific">Streptomyces noboritoensis</name>
    <dbReference type="NCBI Taxonomy" id="67337"/>
    <lineage>
        <taxon>Bacteria</taxon>
        <taxon>Bacillati</taxon>
        <taxon>Actinomycetota</taxon>
        <taxon>Actinomycetes</taxon>
        <taxon>Kitasatosporales</taxon>
        <taxon>Streptomycetaceae</taxon>
        <taxon>Streptomyces</taxon>
    </lineage>
</organism>
<evidence type="ECO:0000313" key="2">
    <source>
        <dbReference type="EMBL" id="MFC0844457.1"/>
    </source>
</evidence>
<evidence type="ECO:0000313" key="3">
    <source>
        <dbReference type="Proteomes" id="UP001589887"/>
    </source>
</evidence>
<reference evidence="2 3" key="1">
    <citation type="submission" date="2024-09" db="EMBL/GenBank/DDBJ databases">
        <authorList>
            <person name="Sun Q."/>
            <person name="Mori K."/>
        </authorList>
    </citation>
    <scope>NUCLEOTIDE SEQUENCE [LARGE SCALE GENOMIC DNA]</scope>
    <source>
        <strain evidence="2 3">JCM 4557</strain>
    </source>
</reference>
<protein>
    <recommendedName>
        <fullName evidence="4">Lipoprotein</fullName>
    </recommendedName>
</protein>
<accession>A0ABV6TF91</accession>
<dbReference type="RefSeq" id="WP_394318709.1">
    <property type="nucleotide sequence ID" value="NZ_JBHMQV010000009.1"/>
</dbReference>
<sequence length="95" mass="10038">MPTRRPLASLAVLCAAALAACGSDKPSDDEIAHNCAKAVKERAEGDKSKPAACNGLGDDDYTALLVSKSMDDLGWLDDNGDFDPNRMLSDVQETP</sequence>
<gene>
    <name evidence="2" type="ORF">ACFH04_12190</name>
</gene>
<evidence type="ECO:0008006" key="4">
    <source>
        <dbReference type="Google" id="ProtNLM"/>
    </source>
</evidence>
<feature type="signal peptide" evidence="1">
    <location>
        <begin position="1"/>
        <end position="19"/>
    </location>
</feature>
<keyword evidence="1" id="KW-0732">Signal</keyword>
<name>A0ABV6TF91_9ACTN</name>
<feature type="chain" id="PRO_5045140649" description="Lipoprotein" evidence="1">
    <location>
        <begin position="20"/>
        <end position="95"/>
    </location>
</feature>
<keyword evidence="3" id="KW-1185">Reference proteome</keyword>
<proteinExistence type="predicted"/>
<dbReference type="PROSITE" id="PS51257">
    <property type="entry name" value="PROKAR_LIPOPROTEIN"/>
    <property type="match status" value="1"/>
</dbReference>
<dbReference type="Proteomes" id="UP001589887">
    <property type="component" value="Unassembled WGS sequence"/>
</dbReference>
<evidence type="ECO:0000256" key="1">
    <source>
        <dbReference type="SAM" id="SignalP"/>
    </source>
</evidence>
<comment type="caution">
    <text evidence="2">The sequence shown here is derived from an EMBL/GenBank/DDBJ whole genome shotgun (WGS) entry which is preliminary data.</text>
</comment>